<dbReference type="Proteomes" id="UP000001542">
    <property type="component" value="Unassembled WGS sequence"/>
</dbReference>
<feature type="compositionally biased region" description="Basic and acidic residues" evidence="1">
    <location>
        <begin position="226"/>
        <end position="246"/>
    </location>
</feature>
<name>A2G244_TRIV3</name>
<evidence type="ECO:0000313" key="3">
    <source>
        <dbReference type="Proteomes" id="UP000001542"/>
    </source>
</evidence>
<dbReference type="InParanoid" id="A2G244"/>
<feature type="compositionally biased region" description="Basic and acidic residues" evidence="1">
    <location>
        <begin position="165"/>
        <end position="180"/>
    </location>
</feature>
<feature type="region of interest" description="Disordered" evidence="1">
    <location>
        <begin position="36"/>
        <end position="249"/>
    </location>
</feature>
<reference evidence="2" key="2">
    <citation type="journal article" date="2007" name="Science">
        <title>Draft genome sequence of the sexually transmitted pathogen Trichomonas vaginalis.</title>
        <authorList>
            <person name="Carlton J.M."/>
            <person name="Hirt R.P."/>
            <person name="Silva J.C."/>
            <person name="Delcher A.L."/>
            <person name="Schatz M."/>
            <person name="Zhao Q."/>
            <person name="Wortman J.R."/>
            <person name="Bidwell S.L."/>
            <person name="Alsmark U.C.M."/>
            <person name="Besteiro S."/>
            <person name="Sicheritz-Ponten T."/>
            <person name="Noel C.J."/>
            <person name="Dacks J.B."/>
            <person name="Foster P.G."/>
            <person name="Simillion C."/>
            <person name="Van de Peer Y."/>
            <person name="Miranda-Saavedra D."/>
            <person name="Barton G.J."/>
            <person name="Westrop G.D."/>
            <person name="Mueller S."/>
            <person name="Dessi D."/>
            <person name="Fiori P.L."/>
            <person name="Ren Q."/>
            <person name="Paulsen I."/>
            <person name="Zhang H."/>
            <person name="Bastida-Corcuera F.D."/>
            <person name="Simoes-Barbosa A."/>
            <person name="Brown M.T."/>
            <person name="Hayes R.D."/>
            <person name="Mukherjee M."/>
            <person name="Okumura C.Y."/>
            <person name="Schneider R."/>
            <person name="Smith A.J."/>
            <person name="Vanacova S."/>
            <person name="Villalvazo M."/>
            <person name="Haas B.J."/>
            <person name="Pertea M."/>
            <person name="Feldblyum T.V."/>
            <person name="Utterback T.R."/>
            <person name="Shu C.L."/>
            <person name="Osoegawa K."/>
            <person name="de Jong P.J."/>
            <person name="Hrdy I."/>
            <person name="Horvathova L."/>
            <person name="Zubacova Z."/>
            <person name="Dolezal P."/>
            <person name="Malik S.B."/>
            <person name="Logsdon J.M. Jr."/>
            <person name="Henze K."/>
            <person name="Gupta A."/>
            <person name="Wang C.C."/>
            <person name="Dunne R.L."/>
            <person name="Upcroft J.A."/>
            <person name="Upcroft P."/>
            <person name="White O."/>
            <person name="Salzberg S.L."/>
            <person name="Tang P."/>
            <person name="Chiu C.-H."/>
            <person name="Lee Y.-S."/>
            <person name="Embley T.M."/>
            <person name="Coombs G.H."/>
            <person name="Mottram J.C."/>
            <person name="Tachezy J."/>
            <person name="Fraser-Liggett C.M."/>
            <person name="Johnson P.J."/>
        </authorList>
    </citation>
    <scope>NUCLEOTIDE SEQUENCE [LARGE SCALE GENOMIC DNA]</scope>
    <source>
        <strain evidence="2">G3</strain>
    </source>
</reference>
<reference evidence="2" key="1">
    <citation type="submission" date="2006-10" db="EMBL/GenBank/DDBJ databases">
        <authorList>
            <person name="Amadeo P."/>
            <person name="Zhao Q."/>
            <person name="Wortman J."/>
            <person name="Fraser-Liggett C."/>
            <person name="Carlton J."/>
        </authorList>
    </citation>
    <scope>NUCLEOTIDE SEQUENCE</scope>
    <source>
        <strain evidence="2">G3</strain>
    </source>
</reference>
<dbReference type="RefSeq" id="XP_001301697.1">
    <property type="nucleotide sequence ID" value="XM_001301696.1"/>
</dbReference>
<evidence type="ECO:0000256" key="1">
    <source>
        <dbReference type="SAM" id="MobiDB-lite"/>
    </source>
</evidence>
<sequence length="300" mass="33866">MPPRQSKIPKRSEKLENDVNEMEKVMKMLRSQIDEERAKVNQGPHWVAGAEGPITKFDPHSQFARNIIRKKKPAAKDATKKDSQRNSARSAQKEEPPQELKPSQPEEPVQPEKISPKKRKVEIVVEKQAGALWGYNHEMGISPMDNDEEEDMPRSGGGALWGPPPDERENAKAFQEELQRQRAGRNAEQPKQTENQIQNQDEEETNPPPKKGGALWGPPPDEEAEAEKFRRAVEKFRGGSDQKVDENGLPIPVAVEKSSSGAEPMAPTNLRPQPKPTGFTYFDMLVNKDILDDVRYIDKQ</sequence>
<feature type="compositionally biased region" description="Basic and acidic residues" evidence="1">
    <location>
        <begin position="74"/>
        <end position="84"/>
    </location>
</feature>
<proteinExistence type="predicted"/>
<dbReference type="EMBL" id="DS114267">
    <property type="protein sequence ID" value="EAX88767.1"/>
    <property type="molecule type" value="Genomic_DNA"/>
</dbReference>
<dbReference type="VEuPathDB" id="TrichDB:TVAG_477700"/>
<dbReference type="KEGG" id="tva:4746435"/>
<feature type="region of interest" description="Disordered" evidence="1">
    <location>
        <begin position="257"/>
        <end position="276"/>
    </location>
</feature>
<dbReference type="SMR" id="A2G244"/>
<dbReference type="VEuPathDB" id="TrichDB:TVAGG3_0374940"/>
<protein>
    <submittedName>
        <fullName evidence="2">Uncharacterized protein</fullName>
    </submittedName>
</protein>
<feature type="compositionally biased region" description="Polar residues" evidence="1">
    <location>
        <begin position="189"/>
        <end position="199"/>
    </location>
</feature>
<keyword evidence="3" id="KW-1185">Reference proteome</keyword>
<accession>A2G244</accession>
<evidence type="ECO:0000313" key="2">
    <source>
        <dbReference type="EMBL" id="EAX88767.1"/>
    </source>
</evidence>
<organism evidence="2 3">
    <name type="scientific">Trichomonas vaginalis (strain ATCC PRA-98 / G3)</name>
    <dbReference type="NCBI Taxonomy" id="412133"/>
    <lineage>
        <taxon>Eukaryota</taxon>
        <taxon>Metamonada</taxon>
        <taxon>Parabasalia</taxon>
        <taxon>Trichomonadida</taxon>
        <taxon>Trichomonadidae</taxon>
        <taxon>Trichomonas</taxon>
    </lineage>
</organism>
<dbReference type="OrthoDB" id="10564801at2759"/>
<dbReference type="AlphaFoldDB" id="A2G244"/>
<gene>
    <name evidence="2" type="ORF">TVAG_477700</name>
</gene>